<dbReference type="PANTHER" id="PTHR34975">
    <property type="entry name" value="SPORE GERMINATION PROTEIN A2"/>
    <property type="match status" value="1"/>
</dbReference>
<evidence type="ECO:0000256" key="3">
    <source>
        <dbReference type="ARBA" id="ARBA00022448"/>
    </source>
</evidence>
<evidence type="ECO:0000256" key="7">
    <source>
        <dbReference type="ARBA" id="ARBA00023136"/>
    </source>
</evidence>
<dbReference type="EMBL" id="JBHSOZ010000016">
    <property type="protein sequence ID" value="MFC5714417.1"/>
    <property type="molecule type" value="Genomic_DNA"/>
</dbReference>
<evidence type="ECO:0000256" key="6">
    <source>
        <dbReference type="ARBA" id="ARBA00022989"/>
    </source>
</evidence>
<keyword evidence="7 8" id="KW-0472">Membrane</keyword>
<feature type="transmembrane region" description="Helical" evidence="8">
    <location>
        <begin position="44"/>
        <end position="63"/>
    </location>
</feature>
<dbReference type="RefSeq" id="WP_385943121.1">
    <property type="nucleotide sequence ID" value="NZ_JBHSOZ010000016.1"/>
</dbReference>
<dbReference type="Pfam" id="PF03845">
    <property type="entry name" value="Spore_permease"/>
    <property type="match status" value="1"/>
</dbReference>
<feature type="transmembrane region" description="Helical" evidence="8">
    <location>
        <begin position="12"/>
        <end position="32"/>
    </location>
</feature>
<comment type="subcellular location">
    <subcellularLocation>
        <location evidence="1">Membrane</location>
        <topology evidence="1">Multi-pass membrane protein</topology>
    </subcellularLocation>
</comment>
<reference evidence="10" key="1">
    <citation type="journal article" date="2019" name="Int. J. Syst. Evol. Microbiol.">
        <title>The Global Catalogue of Microorganisms (GCM) 10K type strain sequencing project: providing services to taxonomists for standard genome sequencing and annotation.</title>
        <authorList>
            <consortium name="The Broad Institute Genomics Platform"/>
            <consortium name="The Broad Institute Genome Sequencing Center for Infectious Disease"/>
            <person name="Wu L."/>
            <person name="Ma J."/>
        </authorList>
    </citation>
    <scope>NUCLEOTIDE SEQUENCE [LARGE SCALE GENOMIC DNA]</scope>
    <source>
        <strain evidence="10">CECT 7184</strain>
    </source>
</reference>
<evidence type="ECO:0000313" key="10">
    <source>
        <dbReference type="Proteomes" id="UP001596142"/>
    </source>
</evidence>
<keyword evidence="6 8" id="KW-1133">Transmembrane helix</keyword>
<dbReference type="PANTHER" id="PTHR34975:SF2">
    <property type="entry name" value="SPORE GERMINATION PROTEIN A2"/>
    <property type="match status" value="1"/>
</dbReference>
<accession>A0ABW0YSP9</accession>
<comment type="caution">
    <text evidence="9">The sequence shown here is derived from an EMBL/GenBank/DDBJ whole genome shotgun (WGS) entry which is preliminary data.</text>
</comment>
<organism evidence="9 10">
    <name type="scientific">Thalassorhabdus alkalitolerans</name>
    <dbReference type="NCBI Taxonomy" id="2282697"/>
    <lineage>
        <taxon>Bacteria</taxon>
        <taxon>Bacillati</taxon>
        <taxon>Bacillota</taxon>
        <taxon>Bacilli</taxon>
        <taxon>Bacillales</taxon>
        <taxon>Bacillaceae</taxon>
        <taxon>Thalassorhabdus</taxon>
    </lineage>
</organism>
<evidence type="ECO:0000256" key="5">
    <source>
        <dbReference type="ARBA" id="ARBA00022692"/>
    </source>
</evidence>
<proteinExistence type="inferred from homology"/>
<keyword evidence="10" id="KW-1185">Reference proteome</keyword>
<protein>
    <submittedName>
        <fullName evidence="9">GerAB/ArcD/ProY family transporter</fullName>
    </submittedName>
</protein>
<evidence type="ECO:0000256" key="4">
    <source>
        <dbReference type="ARBA" id="ARBA00022544"/>
    </source>
</evidence>
<keyword evidence="3" id="KW-0813">Transport</keyword>
<evidence type="ECO:0000313" key="9">
    <source>
        <dbReference type="EMBL" id="MFC5714417.1"/>
    </source>
</evidence>
<dbReference type="Proteomes" id="UP001596142">
    <property type="component" value="Unassembled WGS sequence"/>
</dbReference>
<evidence type="ECO:0000256" key="1">
    <source>
        <dbReference type="ARBA" id="ARBA00004141"/>
    </source>
</evidence>
<sequence>MSTKPHQYEMKASELGYVLISYSLGVGILTLPRDLALRLDTSDGWMTVLLAGFITLLLVYFCVTLQKHFIRENVFEYCLEVLLVNGSLFR</sequence>
<keyword evidence="5 8" id="KW-0812">Transmembrane</keyword>
<comment type="similarity">
    <text evidence="2">Belongs to the amino acid-polyamine-organocation (APC) superfamily. Spore germination protein (SGP) (TC 2.A.3.9) family.</text>
</comment>
<name>A0ABW0YSP9_9BACI</name>
<evidence type="ECO:0000256" key="8">
    <source>
        <dbReference type="SAM" id="Phobius"/>
    </source>
</evidence>
<gene>
    <name evidence="9" type="ORF">ACFPU1_16850</name>
</gene>
<keyword evidence="4" id="KW-0309">Germination</keyword>
<evidence type="ECO:0000256" key="2">
    <source>
        <dbReference type="ARBA" id="ARBA00007998"/>
    </source>
</evidence>
<dbReference type="InterPro" id="IPR004761">
    <property type="entry name" value="Spore_GerAB"/>
</dbReference>